<keyword evidence="3" id="KW-1185">Reference proteome</keyword>
<gene>
    <name evidence="2" type="ORF">BDW02DRAFT_314843</name>
</gene>
<reference evidence="2" key="1">
    <citation type="submission" date="2020-01" db="EMBL/GenBank/DDBJ databases">
        <authorList>
            <consortium name="DOE Joint Genome Institute"/>
            <person name="Haridas S."/>
            <person name="Albert R."/>
            <person name="Binder M."/>
            <person name="Bloem J."/>
            <person name="Labutti K."/>
            <person name="Salamov A."/>
            <person name="Andreopoulos B."/>
            <person name="Baker S.E."/>
            <person name="Barry K."/>
            <person name="Bills G."/>
            <person name="Bluhm B.H."/>
            <person name="Cannon C."/>
            <person name="Castanera R."/>
            <person name="Culley D.E."/>
            <person name="Daum C."/>
            <person name="Ezra D."/>
            <person name="Gonzalez J.B."/>
            <person name="Henrissat B."/>
            <person name="Kuo A."/>
            <person name="Liang C."/>
            <person name="Lipzen A."/>
            <person name="Lutzoni F."/>
            <person name="Magnuson J."/>
            <person name="Mondo S."/>
            <person name="Nolan M."/>
            <person name="Ohm R."/>
            <person name="Pangilinan J."/>
            <person name="Park H.-J."/>
            <person name="Ramirez L."/>
            <person name="Alfaro M."/>
            <person name="Sun H."/>
            <person name="Tritt A."/>
            <person name="Yoshinaga Y."/>
            <person name="Zwiers L.-H."/>
            <person name="Turgeon B.G."/>
            <person name="Goodwin S.B."/>
            <person name="Spatafora J.W."/>
            <person name="Crous P.W."/>
            <person name="Grigoriev I.V."/>
        </authorList>
    </citation>
    <scope>NUCLEOTIDE SEQUENCE</scope>
    <source>
        <strain evidence="2">P77</strain>
    </source>
</reference>
<dbReference type="AlphaFoldDB" id="A0A6A5KFY8"/>
<dbReference type="EMBL" id="ML975294">
    <property type="protein sequence ID" value="KAF1835009.1"/>
    <property type="molecule type" value="Genomic_DNA"/>
</dbReference>
<organism evidence="2 3">
    <name type="scientific">Decorospora gaudefroyi</name>
    <dbReference type="NCBI Taxonomy" id="184978"/>
    <lineage>
        <taxon>Eukaryota</taxon>
        <taxon>Fungi</taxon>
        <taxon>Dikarya</taxon>
        <taxon>Ascomycota</taxon>
        <taxon>Pezizomycotina</taxon>
        <taxon>Dothideomycetes</taxon>
        <taxon>Pleosporomycetidae</taxon>
        <taxon>Pleosporales</taxon>
        <taxon>Pleosporineae</taxon>
        <taxon>Pleosporaceae</taxon>
        <taxon>Decorospora</taxon>
    </lineage>
</organism>
<dbReference type="Proteomes" id="UP000800040">
    <property type="component" value="Unassembled WGS sequence"/>
</dbReference>
<accession>A0A6A5KFY8</accession>
<feature type="region of interest" description="Disordered" evidence="1">
    <location>
        <begin position="84"/>
        <end position="104"/>
    </location>
</feature>
<proteinExistence type="predicted"/>
<evidence type="ECO:0000313" key="3">
    <source>
        <dbReference type="Proteomes" id="UP000800040"/>
    </source>
</evidence>
<evidence type="ECO:0000313" key="2">
    <source>
        <dbReference type="EMBL" id="KAF1835009.1"/>
    </source>
</evidence>
<sequence>MAQVYKKGLLFPPLLTTIYTASQLINFHHSTSGTCSINSSIIVSFGTAGTVLAFSVQCLQWGLDAAQQDPSLPKTTFIIANDGANGPNGGELSNAGGDLPDIRC</sequence>
<evidence type="ECO:0000256" key="1">
    <source>
        <dbReference type="SAM" id="MobiDB-lite"/>
    </source>
</evidence>
<name>A0A6A5KFY8_9PLEO</name>
<protein>
    <submittedName>
        <fullName evidence="2">Uncharacterized protein</fullName>
    </submittedName>
</protein>